<reference evidence="1" key="1">
    <citation type="submission" date="2012-09" db="EMBL/GenBank/DDBJ databases">
        <authorList>
            <person name="Martin A.A."/>
        </authorList>
    </citation>
    <scope>NUCLEOTIDE SEQUENCE</scope>
</reference>
<proteinExistence type="predicted"/>
<dbReference type="WBParaSite" id="ACAC_0000389001-mRNA-1">
    <property type="protein sequence ID" value="ACAC_0000389001-mRNA-1"/>
    <property type="gene ID" value="ACAC_0000389001"/>
</dbReference>
<protein>
    <submittedName>
        <fullName evidence="2">ZP domain-containing protein</fullName>
    </submittedName>
</protein>
<dbReference type="Proteomes" id="UP000035642">
    <property type="component" value="Unassembled WGS sequence"/>
</dbReference>
<evidence type="ECO:0000313" key="2">
    <source>
        <dbReference type="WBParaSite" id="ACAC_0000389001-mRNA-1"/>
    </source>
</evidence>
<organism evidence="1 2">
    <name type="scientific">Angiostrongylus cantonensis</name>
    <name type="common">Rat lungworm</name>
    <dbReference type="NCBI Taxonomy" id="6313"/>
    <lineage>
        <taxon>Eukaryota</taxon>
        <taxon>Metazoa</taxon>
        <taxon>Ecdysozoa</taxon>
        <taxon>Nematoda</taxon>
        <taxon>Chromadorea</taxon>
        <taxon>Rhabditida</taxon>
        <taxon>Rhabditina</taxon>
        <taxon>Rhabditomorpha</taxon>
        <taxon>Strongyloidea</taxon>
        <taxon>Metastrongylidae</taxon>
        <taxon>Angiostrongylus</taxon>
    </lineage>
</organism>
<name>A0A0K0D1E5_ANGCA</name>
<evidence type="ECO:0000313" key="1">
    <source>
        <dbReference type="Proteomes" id="UP000035642"/>
    </source>
</evidence>
<keyword evidence="1" id="KW-1185">Reference proteome</keyword>
<reference evidence="2" key="2">
    <citation type="submission" date="2017-02" db="UniProtKB">
        <authorList>
            <consortium name="WormBaseParasite"/>
        </authorList>
    </citation>
    <scope>IDENTIFICATION</scope>
</reference>
<dbReference type="AlphaFoldDB" id="A0A0K0D1E5"/>
<sequence>LVSKSSYKMEKAQSGYGCKLITVTERQSNFRRRRFGRNGLIQDAITTTANYCGTIHYAITVNDCYSPHRHRFDTTSFLYDQYYFSNDYVITTTTVSHLEI</sequence>
<accession>A0A0K0D1E5</accession>